<evidence type="ECO:0000313" key="1">
    <source>
        <dbReference type="EMBL" id="GAG21799.1"/>
    </source>
</evidence>
<protein>
    <recommendedName>
        <fullName evidence="2">Sulfotransferase domain-containing protein</fullName>
    </recommendedName>
</protein>
<dbReference type="InterPro" id="IPR027417">
    <property type="entry name" value="P-loop_NTPase"/>
</dbReference>
<dbReference type="SUPFAM" id="SSF52540">
    <property type="entry name" value="P-loop containing nucleoside triphosphate hydrolases"/>
    <property type="match status" value="1"/>
</dbReference>
<dbReference type="AlphaFoldDB" id="X0VTP5"/>
<evidence type="ECO:0008006" key="2">
    <source>
        <dbReference type="Google" id="ProtNLM"/>
    </source>
</evidence>
<name>X0VTP5_9ZZZZ</name>
<dbReference type="EMBL" id="BARS01031762">
    <property type="protein sequence ID" value="GAG21799.1"/>
    <property type="molecule type" value="Genomic_DNA"/>
</dbReference>
<comment type="caution">
    <text evidence="1">The sequence shown here is derived from an EMBL/GenBank/DDBJ whole genome shotgun (WGS) entry which is preliminary data.</text>
</comment>
<proteinExistence type="predicted"/>
<organism evidence="1">
    <name type="scientific">marine sediment metagenome</name>
    <dbReference type="NCBI Taxonomy" id="412755"/>
    <lineage>
        <taxon>unclassified sequences</taxon>
        <taxon>metagenomes</taxon>
        <taxon>ecological metagenomes</taxon>
    </lineage>
</organism>
<dbReference type="Gene3D" id="3.40.50.300">
    <property type="entry name" value="P-loop containing nucleotide triphosphate hydrolases"/>
    <property type="match status" value="1"/>
</dbReference>
<accession>X0VTP5</accession>
<sequence length="211" mass="24947">MYRSGSTFLYNMVKELKKYHNKQEWKLHKVHEGWLSWLGPNELGEDRPKGTQDVSIYSYRDVRDVIASFCYRDNMNFETFSIHGRKAIPFIEWIIDYDQKIKNLIQCYSILNLKYEDCILGNPISTYNAVSGVLGVSQLYNIELSEQLCLEKQKEKIQGLKDADTNTLYWPNHIKDGRSNKYKDIFTDEEIKLINSNQYIKNYLKNNGYEI</sequence>
<gene>
    <name evidence="1" type="ORF">S01H1_49381</name>
</gene>
<reference evidence="1" key="1">
    <citation type="journal article" date="2014" name="Front. Microbiol.">
        <title>High frequency of phylogenetically diverse reductive dehalogenase-homologous genes in deep subseafloor sedimentary metagenomes.</title>
        <authorList>
            <person name="Kawai M."/>
            <person name="Futagami T."/>
            <person name="Toyoda A."/>
            <person name="Takaki Y."/>
            <person name="Nishi S."/>
            <person name="Hori S."/>
            <person name="Arai W."/>
            <person name="Tsubouchi T."/>
            <person name="Morono Y."/>
            <person name="Uchiyama I."/>
            <person name="Ito T."/>
            <person name="Fujiyama A."/>
            <person name="Inagaki F."/>
            <person name="Takami H."/>
        </authorList>
    </citation>
    <scope>NUCLEOTIDE SEQUENCE</scope>
    <source>
        <strain evidence="1">Expedition CK06-06</strain>
    </source>
</reference>